<dbReference type="InParanoid" id="A0A136JAR1"/>
<evidence type="ECO:0000313" key="2">
    <source>
        <dbReference type="Proteomes" id="UP000070501"/>
    </source>
</evidence>
<protein>
    <submittedName>
        <fullName evidence="1">Uncharacterized protein</fullName>
    </submittedName>
</protein>
<proteinExistence type="predicted"/>
<keyword evidence="2" id="KW-1185">Reference proteome</keyword>
<evidence type="ECO:0000313" key="1">
    <source>
        <dbReference type="EMBL" id="KXJ94225.1"/>
    </source>
</evidence>
<organism evidence="1 2">
    <name type="scientific">Microdochium bolleyi</name>
    <dbReference type="NCBI Taxonomy" id="196109"/>
    <lineage>
        <taxon>Eukaryota</taxon>
        <taxon>Fungi</taxon>
        <taxon>Dikarya</taxon>
        <taxon>Ascomycota</taxon>
        <taxon>Pezizomycotina</taxon>
        <taxon>Sordariomycetes</taxon>
        <taxon>Xylariomycetidae</taxon>
        <taxon>Xylariales</taxon>
        <taxon>Microdochiaceae</taxon>
        <taxon>Microdochium</taxon>
    </lineage>
</organism>
<name>A0A136JAR1_9PEZI</name>
<dbReference type="AlphaFoldDB" id="A0A136JAR1"/>
<gene>
    <name evidence="1" type="ORF">Micbo1qcDRAFT_42540</name>
</gene>
<sequence length="210" mass="22188">MEMDHSNLEASPRSATKISTAPRLLAQLLLLTSTVSAPASHTDNHQGDITFASTERRPALHIHCLRPLGHCLTPAILLSQPQSAEKIIVGSRASQACARGLTAPPSPPAPGSICPPIPCKRLSFPTRTWSLRVSLRTPRPIVEPLGSAELAGLFGGHPPLPVQTLAVSASVSSPALPWFARSPTGSILPASSQRLLHTPNQEARSVAARE</sequence>
<reference evidence="2" key="1">
    <citation type="submission" date="2016-02" db="EMBL/GenBank/DDBJ databases">
        <title>Draft genome sequence of Microdochium bolleyi, a fungal endophyte of beachgrass.</title>
        <authorList>
            <consortium name="DOE Joint Genome Institute"/>
            <person name="David A.S."/>
            <person name="May G."/>
            <person name="Haridas S."/>
            <person name="Lim J."/>
            <person name="Wang M."/>
            <person name="Labutti K."/>
            <person name="Lipzen A."/>
            <person name="Barry K."/>
            <person name="Grigoriev I.V."/>
        </authorList>
    </citation>
    <scope>NUCLEOTIDE SEQUENCE [LARGE SCALE GENOMIC DNA]</scope>
    <source>
        <strain evidence="2">J235TASD1</strain>
    </source>
</reference>
<accession>A0A136JAR1</accession>
<dbReference type="Proteomes" id="UP000070501">
    <property type="component" value="Unassembled WGS sequence"/>
</dbReference>
<dbReference type="EMBL" id="KQ964247">
    <property type="protein sequence ID" value="KXJ94225.1"/>
    <property type="molecule type" value="Genomic_DNA"/>
</dbReference>